<evidence type="ECO:0000256" key="2">
    <source>
        <dbReference type="ARBA" id="ARBA00023002"/>
    </source>
</evidence>
<proteinExistence type="predicted"/>
<dbReference type="Proteomes" id="UP000023152">
    <property type="component" value="Unassembled WGS sequence"/>
</dbReference>
<evidence type="ECO:0000256" key="1">
    <source>
        <dbReference type="ARBA" id="ARBA00022723"/>
    </source>
</evidence>
<evidence type="ECO:0000313" key="5">
    <source>
        <dbReference type="Proteomes" id="UP000023152"/>
    </source>
</evidence>
<keyword evidence="5" id="KW-1185">Reference proteome</keyword>
<dbReference type="InterPro" id="IPR011051">
    <property type="entry name" value="RmlC_Cupin_sf"/>
</dbReference>
<evidence type="ECO:0000313" key="4">
    <source>
        <dbReference type="EMBL" id="ETO25644.1"/>
    </source>
</evidence>
<dbReference type="OrthoDB" id="271433at2759"/>
<reference evidence="4 5" key="1">
    <citation type="journal article" date="2013" name="Curr. Biol.">
        <title>The Genome of the Foraminiferan Reticulomyxa filosa.</title>
        <authorList>
            <person name="Glockner G."/>
            <person name="Hulsmann N."/>
            <person name="Schleicher M."/>
            <person name="Noegel A.A."/>
            <person name="Eichinger L."/>
            <person name="Gallinger C."/>
            <person name="Pawlowski J."/>
            <person name="Sierra R."/>
            <person name="Euteneuer U."/>
            <person name="Pillet L."/>
            <person name="Moustafa A."/>
            <person name="Platzer M."/>
            <person name="Groth M."/>
            <person name="Szafranski K."/>
            <person name="Schliwa M."/>
        </authorList>
    </citation>
    <scope>NUCLEOTIDE SEQUENCE [LARGE SCALE GENOMIC DNA]</scope>
</reference>
<dbReference type="GO" id="GO:0046872">
    <property type="term" value="F:metal ion binding"/>
    <property type="evidence" value="ECO:0007669"/>
    <property type="project" value="UniProtKB-KW"/>
</dbReference>
<organism evidence="4 5">
    <name type="scientific">Reticulomyxa filosa</name>
    <dbReference type="NCBI Taxonomy" id="46433"/>
    <lineage>
        <taxon>Eukaryota</taxon>
        <taxon>Sar</taxon>
        <taxon>Rhizaria</taxon>
        <taxon>Retaria</taxon>
        <taxon>Foraminifera</taxon>
        <taxon>Monothalamids</taxon>
        <taxon>Reticulomyxidae</taxon>
        <taxon>Reticulomyxa</taxon>
    </lineage>
</organism>
<dbReference type="Pfam" id="PF07847">
    <property type="entry name" value="PCO_ADO"/>
    <property type="match status" value="1"/>
</dbReference>
<sequence length="185" mass="21565">MPLHNHPQMYGVNYVLSGYLLQNSYDLMDPSDPESAEFQQLLEDEWHQMSGDAISPHINKSFVCFCLKSAIFKTDKQTNNESTIAKKMSSNILQTNDWSAVLPHKQNLHHFVCLRDSSVLQILLPNYDNDQQRDCTWYEILDTVRSSQQYNDSDHYYGLPHYCYLQQVQEPLHYKSISVSFDGHL</sequence>
<comment type="caution">
    <text evidence="4">The sequence shown here is derived from an EMBL/GenBank/DDBJ whole genome shotgun (WGS) entry which is preliminary data.</text>
</comment>
<keyword evidence="1" id="KW-0479">Metal-binding</keyword>
<name>X6NIS9_RETFI</name>
<accession>X6NIS9</accession>
<gene>
    <name evidence="4" type="ORF">RFI_11491</name>
</gene>
<dbReference type="GO" id="GO:0016702">
    <property type="term" value="F:oxidoreductase activity, acting on single donors with incorporation of molecular oxygen, incorporation of two atoms of oxygen"/>
    <property type="evidence" value="ECO:0007669"/>
    <property type="project" value="InterPro"/>
</dbReference>
<dbReference type="InterPro" id="IPR012864">
    <property type="entry name" value="PCO/ADO"/>
</dbReference>
<dbReference type="SUPFAM" id="SSF51182">
    <property type="entry name" value="RmlC-like cupins"/>
    <property type="match status" value="1"/>
</dbReference>
<keyword evidence="2" id="KW-0560">Oxidoreductase</keyword>
<dbReference type="AlphaFoldDB" id="X6NIS9"/>
<protein>
    <submittedName>
        <fullName evidence="4">Uncharacterized protein</fullName>
    </submittedName>
</protein>
<evidence type="ECO:0000256" key="3">
    <source>
        <dbReference type="ARBA" id="ARBA00023004"/>
    </source>
</evidence>
<keyword evidence="3" id="KW-0408">Iron</keyword>
<dbReference type="EMBL" id="ASPP01008369">
    <property type="protein sequence ID" value="ETO25644.1"/>
    <property type="molecule type" value="Genomic_DNA"/>
</dbReference>